<dbReference type="InterPro" id="IPR007313">
    <property type="entry name" value="FxsA"/>
</dbReference>
<feature type="transmembrane region" description="Helical" evidence="1">
    <location>
        <begin position="30"/>
        <end position="49"/>
    </location>
</feature>
<dbReference type="PANTHER" id="PTHR35335:SF1">
    <property type="entry name" value="UPF0716 PROTEIN FXSA"/>
    <property type="match status" value="1"/>
</dbReference>
<feature type="transmembrane region" description="Helical" evidence="1">
    <location>
        <begin position="6"/>
        <end position="23"/>
    </location>
</feature>
<evidence type="ECO:0000256" key="1">
    <source>
        <dbReference type="SAM" id="Phobius"/>
    </source>
</evidence>
<dbReference type="NCBIfam" id="NF008528">
    <property type="entry name" value="PRK11463.1-2"/>
    <property type="match status" value="1"/>
</dbReference>
<accession>A0A382EM53</accession>
<protein>
    <recommendedName>
        <fullName evidence="3">FxsA cytoplasmic membrane protein</fullName>
    </recommendedName>
</protein>
<reference evidence="2" key="1">
    <citation type="submission" date="2018-05" db="EMBL/GenBank/DDBJ databases">
        <authorList>
            <person name="Lanie J.A."/>
            <person name="Ng W.-L."/>
            <person name="Kazmierczak K.M."/>
            <person name="Andrzejewski T.M."/>
            <person name="Davidsen T.M."/>
            <person name="Wayne K.J."/>
            <person name="Tettelin H."/>
            <person name="Glass J.I."/>
            <person name="Rusch D."/>
            <person name="Podicherti R."/>
            <person name="Tsui H.-C.T."/>
            <person name="Winkler M.E."/>
        </authorList>
    </citation>
    <scope>NUCLEOTIDE SEQUENCE</scope>
</reference>
<organism evidence="2">
    <name type="scientific">marine metagenome</name>
    <dbReference type="NCBI Taxonomy" id="408172"/>
    <lineage>
        <taxon>unclassified sequences</taxon>
        <taxon>metagenomes</taxon>
        <taxon>ecological metagenomes</taxon>
    </lineage>
</organism>
<keyword evidence="1" id="KW-0812">Transmembrane</keyword>
<evidence type="ECO:0008006" key="3">
    <source>
        <dbReference type="Google" id="ProtNLM"/>
    </source>
</evidence>
<dbReference type="PANTHER" id="PTHR35335">
    <property type="entry name" value="UPF0716 PROTEIN FXSA"/>
    <property type="match status" value="1"/>
</dbReference>
<proteinExistence type="predicted"/>
<evidence type="ECO:0000313" key="2">
    <source>
        <dbReference type="EMBL" id="SVB50977.1"/>
    </source>
</evidence>
<dbReference type="EMBL" id="UINC01044899">
    <property type="protein sequence ID" value="SVB50977.1"/>
    <property type="molecule type" value="Genomic_DNA"/>
</dbReference>
<dbReference type="AlphaFoldDB" id="A0A382EM53"/>
<feature type="transmembrane region" description="Helical" evidence="1">
    <location>
        <begin position="78"/>
        <end position="103"/>
    </location>
</feature>
<sequence>MNILARLALLFVVVPLLELALLIRVGQIVGFWPTIGLVIFTGMAGAWLARLEGLRTLFKLRDDLAHGRLPGQAIMDGVAVLLGGALLLTPGIVTDILGFSLLLPQTRRSIQRRVREGLKAGVRDGSIHMTVMGEVVRTKSDNTRAEAHFAEVERYREAVYRDENDQERSS</sequence>
<name>A0A382EM53_9ZZZZ</name>
<gene>
    <name evidence="2" type="ORF">METZ01_LOCUS203831</name>
</gene>
<dbReference type="GO" id="GO:0016020">
    <property type="term" value="C:membrane"/>
    <property type="evidence" value="ECO:0007669"/>
    <property type="project" value="InterPro"/>
</dbReference>
<dbReference type="Pfam" id="PF04186">
    <property type="entry name" value="FxsA"/>
    <property type="match status" value="1"/>
</dbReference>
<keyword evidence="1" id="KW-0472">Membrane</keyword>
<keyword evidence="1" id="KW-1133">Transmembrane helix</keyword>